<dbReference type="InterPro" id="IPR024079">
    <property type="entry name" value="MetalloPept_cat_dom_sf"/>
</dbReference>
<keyword evidence="1" id="KW-0812">Transmembrane</keyword>
<keyword evidence="1" id="KW-1133">Transmembrane helix</keyword>
<dbReference type="SUPFAM" id="SSF55486">
    <property type="entry name" value="Metalloproteases ('zincins'), catalytic domain"/>
    <property type="match status" value="1"/>
</dbReference>
<keyword evidence="1" id="KW-0472">Membrane</keyword>
<dbReference type="Gene3D" id="3.40.390.10">
    <property type="entry name" value="Collagenase (Catalytic Domain)"/>
    <property type="match status" value="1"/>
</dbReference>
<proteinExistence type="predicted"/>
<protein>
    <submittedName>
        <fullName evidence="3">Adhesin</fullName>
    </submittedName>
</protein>
<feature type="chain" id="PRO_5045254114" evidence="2">
    <location>
        <begin position="22"/>
        <end position="594"/>
    </location>
</feature>
<evidence type="ECO:0000313" key="3">
    <source>
        <dbReference type="EMBL" id="MDY7225216.1"/>
    </source>
</evidence>
<reference evidence="3 4" key="1">
    <citation type="submission" date="2023-12" db="EMBL/GenBank/DDBJ databases">
        <title>the genome sequence of Hyalangium sp. s54d21.</title>
        <authorList>
            <person name="Zhang X."/>
        </authorList>
    </citation>
    <scope>NUCLEOTIDE SEQUENCE [LARGE SCALE GENOMIC DNA]</scope>
    <source>
        <strain evidence="4">s54d21</strain>
    </source>
</reference>
<sequence length="594" mass="61897">MNRLQWTVVLAWVAISATAWADEYPYLGHKMLNTRENPFSYYVDSRNQTPAGISLSSVIQATQDAFQAWENVGCAYPDFNYAGLTSQNTSINPNDVGNAFDAFNVSTVWVTSNTDPYYELALGRGQAKTGSIPLTYAGYLYQCDIFVNAVNYLWTVVPNTDPSGGRTDLQSALTHEIGHCLGLDDVYSPTEAVMHAVLPAGGNRRALDVHDEEHLCRQYPDNGAVGSPCSPSDPCSNGLNCIPYNKSDGGLLYRYCTKNCALNNPGDCPDPFVCRRSLQDGGTACTAVPNEAITQVGKPCGVNGDCGSAVGLCQNELALPSTGIAWEDGYCQESCSLAPNDNCPAGSLCTATGNGNRCLKSCRVGSGDCRVGYTCSPLPTGNVCVPNCYTDSDCNVGSSSPTAFSCRVCDRICFANTGLGRSVGSPCNQTSECSAGQVCLFINNQPTGVCSQPCSNAACGCPGGSTCRAVGNVRMCMRDCSAGTCEQPLACNPLGDGFACQPGCQNNLDCPSGYFCSGGGCFDPYAPTDGGCTLCGNDAGTQPPPPPPPTDGGSGGGGTPDGCGCSGGPASALVFLAALVLLLGVGGRRSWQRR</sequence>
<evidence type="ECO:0000256" key="2">
    <source>
        <dbReference type="SAM" id="SignalP"/>
    </source>
</evidence>
<accession>A0ABU5GVK9</accession>
<dbReference type="Proteomes" id="UP001291309">
    <property type="component" value="Unassembled WGS sequence"/>
</dbReference>
<evidence type="ECO:0000256" key="1">
    <source>
        <dbReference type="SAM" id="Phobius"/>
    </source>
</evidence>
<gene>
    <name evidence="3" type="ORF">SYV04_02440</name>
</gene>
<dbReference type="EMBL" id="JAXIVS010000001">
    <property type="protein sequence ID" value="MDY7225216.1"/>
    <property type="molecule type" value="Genomic_DNA"/>
</dbReference>
<name>A0ABU5GVK9_9BACT</name>
<organism evidence="3 4">
    <name type="scientific">Hyalangium rubrum</name>
    <dbReference type="NCBI Taxonomy" id="3103134"/>
    <lineage>
        <taxon>Bacteria</taxon>
        <taxon>Pseudomonadati</taxon>
        <taxon>Myxococcota</taxon>
        <taxon>Myxococcia</taxon>
        <taxon>Myxococcales</taxon>
        <taxon>Cystobacterineae</taxon>
        <taxon>Archangiaceae</taxon>
        <taxon>Hyalangium</taxon>
    </lineage>
</organism>
<dbReference type="RefSeq" id="WP_321543932.1">
    <property type="nucleotide sequence ID" value="NZ_JAXIVS010000001.1"/>
</dbReference>
<feature type="signal peptide" evidence="2">
    <location>
        <begin position="1"/>
        <end position="21"/>
    </location>
</feature>
<keyword evidence="2" id="KW-0732">Signal</keyword>
<comment type="caution">
    <text evidence="3">The sequence shown here is derived from an EMBL/GenBank/DDBJ whole genome shotgun (WGS) entry which is preliminary data.</text>
</comment>
<feature type="transmembrane region" description="Helical" evidence="1">
    <location>
        <begin position="570"/>
        <end position="587"/>
    </location>
</feature>
<keyword evidence="4" id="KW-1185">Reference proteome</keyword>
<evidence type="ECO:0000313" key="4">
    <source>
        <dbReference type="Proteomes" id="UP001291309"/>
    </source>
</evidence>